<protein>
    <submittedName>
        <fullName evidence="3">TRAP-T-associated universal stress protein TeaD</fullName>
    </submittedName>
</protein>
<dbReference type="PANTHER" id="PTHR46268">
    <property type="entry name" value="STRESS RESPONSE PROTEIN NHAX"/>
    <property type="match status" value="1"/>
</dbReference>
<evidence type="ECO:0000313" key="3">
    <source>
        <dbReference type="EMBL" id="PWB86995.1"/>
    </source>
</evidence>
<sequence length="135" mass="14952">MFETITVPVDGSEYGDKAVDYAIEIAEKFNSKIAAVHVLEEFSFNSYASEEDKGDAILGKITEKANKVGVDVIEHLITGDPLRDMKTIIRKTNADLVVMHAYGSNTFDEELNENQIGSVTDRVLKTSTVPILMIR</sequence>
<dbReference type="PRINTS" id="PR01438">
    <property type="entry name" value="UNVRSLSTRESS"/>
</dbReference>
<dbReference type="CDD" id="cd00293">
    <property type="entry name" value="USP-like"/>
    <property type="match status" value="1"/>
</dbReference>
<evidence type="ECO:0000259" key="2">
    <source>
        <dbReference type="Pfam" id="PF00582"/>
    </source>
</evidence>
<dbReference type="InterPro" id="IPR014729">
    <property type="entry name" value="Rossmann-like_a/b/a_fold"/>
</dbReference>
<comment type="similarity">
    <text evidence="1">Belongs to the universal stress protein A family.</text>
</comment>
<dbReference type="Proteomes" id="UP000245577">
    <property type="component" value="Unassembled WGS sequence"/>
</dbReference>
<dbReference type="EMBL" id="MZGU01000002">
    <property type="protein sequence ID" value="PWB86995.1"/>
    <property type="molecule type" value="Genomic_DNA"/>
</dbReference>
<dbReference type="RefSeq" id="WP_116668943.1">
    <property type="nucleotide sequence ID" value="NZ_CALIUN010000002.1"/>
</dbReference>
<proteinExistence type="inferred from homology"/>
<evidence type="ECO:0000256" key="1">
    <source>
        <dbReference type="ARBA" id="ARBA00008791"/>
    </source>
</evidence>
<accession>A0A2U1S918</accession>
<evidence type="ECO:0000313" key="4">
    <source>
        <dbReference type="Proteomes" id="UP000245577"/>
    </source>
</evidence>
<dbReference type="AlphaFoldDB" id="A0A2U1S918"/>
<dbReference type="Gene3D" id="3.40.50.620">
    <property type="entry name" value="HUPs"/>
    <property type="match status" value="1"/>
</dbReference>
<dbReference type="InterPro" id="IPR006015">
    <property type="entry name" value="Universal_stress_UspA"/>
</dbReference>
<organism evidence="3 4">
    <name type="scientific">Methanobrevibacter woesei</name>
    <dbReference type="NCBI Taxonomy" id="190976"/>
    <lineage>
        <taxon>Archaea</taxon>
        <taxon>Methanobacteriati</taxon>
        <taxon>Methanobacteriota</taxon>
        <taxon>Methanomada group</taxon>
        <taxon>Methanobacteria</taxon>
        <taxon>Methanobacteriales</taxon>
        <taxon>Methanobacteriaceae</taxon>
        <taxon>Methanobrevibacter</taxon>
    </lineage>
</organism>
<feature type="domain" description="UspA" evidence="2">
    <location>
        <begin position="1"/>
        <end position="135"/>
    </location>
</feature>
<dbReference type="SUPFAM" id="SSF52402">
    <property type="entry name" value="Adenine nucleotide alpha hydrolases-like"/>
    <property type="match status" value="1"/>
</dbReference>
<gene>
    <name evidence="3" type="primary">teaD_1</name>
    <name evidence="3" type="ORF">MBBWO_01090</name>
</gene>
<keyword evidence="4" id="KW-1185">Reference proteome</keyword>
<dbReference type="OrthoDB" id="105697at2157"/>
<dbReference type="PANTHER" id="PTHR46268:SF6">
    <property type="entry name" value="UNIVERSAL STRESS PROTEIN UP12"/>
    <property type="match status" value="1"/>
</dbReference>
<comment type="caution">
    <text evidence="3">The sequence shown here is derived from an EMBL/GenBank/DDBJ whole genome shotgun (WGS) entry which is preliminary data.</text>
</comment>
<dbReference type="Pfam" id="PF00582">
    <property type="entry name" value="Usp"/>
    <property type="match status" value="1"/>
</dbReference>
<reference evidence="3 4" key="1">
    <citation type="submission" date="2017-03" db="EMBL/GenBank/DDBJ databases">
        <title>Genome sequence of Methanobrevibacter wosei.</title>
        <authorList>
            <person name="Poehlein A."/>
            <person name="Seedorf H."/>
            <person name="Daniel R."/>
        </authorList>
    </citation>
    <scope>NUCLEOTIDE SEQUENCE [LARGE SCALE GENOMIC DNA]</scope>
    <source>
        <strain evidence="3 4">DSM 11979</strain>
    </source>
</reference>
<name>A0A2U1S918_9EURY</name>
<dbReference type="InterPro" id="IPR006016">
    <property type="entry name" value="UspA"/>
</dbReference>